<reference evidence="1" key="1">
    <citation type="submission" date="2023-01" db="EMBL/GenBank/DDBJ databases">
        <authorList>
            <person name="Van Ghelder C."/>
            <person name="Rancurel C."/>
        </authorList>
    </citation>
    <scope>NUCLEOTIDE SEQUENCE</scope>
    <source>
        <strain evidence="1">CNCM I-4278</strain>
    </source>
</reference>
<dbReference type="Proteomes" id="UP001152607">
    <property type="component" value="Unassembled WGS sequence"/>
</dbReference>
<evidence type="ECO:0000313" key="1">
    <source>
        <dbReference type="EMBL" id="CAI6261664.1"/>
    </source>
</evidence>
<gene>
    <name evidence="1" type="ORF">PDIGIT_LOCUS1373</name>
</gene>
<keyword evidence="2" id="KW-1185">Reference proteome</keyword>
<dbReference type="EMBL" id="CAOQHR010000001">
    <property type="protein sequence ID" value="CAI6261664.1"/>
    <property type="molecule type" value="Genomic_DNA"/>
</dbReference>
<dbReference type="AlphaFoldDB" id="A0A9W4U1N4"/>
<organism evidence="1 2">
    <name type="scientific">Periconia digitata</name>
    <dbReference type="NCBI Taxonomy" id="1303443"/>
    <lineage>
        <taxon>Eukaryota</taxon>
        <taxon>Fungi</taxon>
        <taxon>Dikarya</taxon>
        <taxon>Ascomycota</taxon>
        <taxon>Pezizomycotina</taxon>
        <taxon>Dothideomycetes</taxon>
        <taxon>Pleosporomycetidae</taxon>
        <taxon>Pleosporales</taxon>
        <taxon>Massarineae</taxon>
        <taxon>Periconiaceae</taxon>
        <taxon>Periconia</taxon>
    </lineage>
</organism>
<proteinExistence type="predicted"/>
<evidence type="ECO:0000313" key="2">
    <source>
        <dbReference type="Proteomes" id="UP001152607"/>
    </source>
</evidence>
<sequence length="56" mass="6246">MIRRRFEAAQTLMSAKPQIIQHLTTSRSVSKTHAVVVSFTTLFPIIPSSQSFTARA</sequence>
<accession>A0A9W4U1N4</accession>
<name>A0A9W4U1N4_9PLEO</name>
<protein>
    <submittedName>
        <fullName evidence="1">Uncharacterized protein</fullName>
    </submittedName>
</protein>
<comment type="caution">
    <text evidence="1">The sequence shown here is derived from an EMBL/GenBank/DDBJ whole genome shotgun (WGS) entry which is preliminary data.</text>
</comment>